<evidence type="ECO:0000313" key="7">
    <source>
        <dbReference type="Proteomes" id="UP000051804"/>
    </source>
</evidence>
<dbReference type="PANTHER" id="PTHR32332">
    <property type="entry name" value="2-NITROPROPANE DIOXYGENASE"/>
    <property type="match status" value="1"/>
</dbReference>
<dbReference type="AlphaFoldDB" id="A0A0R1JNK9"/>
<dbReference type="Proteomes" id="UP000051804">
    <property type="component" value="Unassembled WGS sequence"/>
</dbReference>
<evidence type="ECO:0000256" key="1">
    <source>
        <dbReference type="ARBA" id="ARBA00003535"/>
    </source>
</evidence>
<keyword evidence="6" id="KW-0223">Dioxygenase</keyword>
<evidence type="ECO:0000256" key="5">
    <source>
        <dbReference type="ARBA" id="ARBA00023002"/>
    </source>
</evidence>
<dbReference type="Gene3D" id="3.20.20.70">
    <property type="entry name" value="Aldolase class I"/>
    <property type="match status" value="1"/>
</dbReference>
<dbReference type="OrthoDB" id="9778912at2"/>
<keyword evidence="3" id="KW-0285">Flavoprotein</keyword>
<dbReference type="InterPro" id="IPR004136">
    <property type="entry name" value="NMO"/>
</dbReference>
<gene>
    <name evidence="6" type="ORF">FD02_GL001297</name>
</gene>
<dbReference type="GO" id="GO:0018580">
    <property type="term" value="F:nitronate monooxygenase activity"/>
    <property type="evidence" value="ECO:0007669"/>
    <property type="project" value="InterPro"/>
</dbReference>
<proteinExistence type="predicted"/>
<dbReference type="EMBL" id="AZDJ01000016">
    <property type="protein sequence ID" value="KRK72879.1"/>
    <property type="molecule type" value="Genomic_DNA"/>
</dbReference>
<sequence>MKSEENRMNRIASILGIKYPFIQGAMSWLTDAKFVAAVSNAGSLGILGPNAGAHTVTTSADETAERMRDQIKQTQALTDKPFAVTLIVAGGETSIFTKKILDVVIEEHVPAVLLNSLGGVSSATYGVDPATMKTLKAHGIKTIVRSLQPSIEDAQAVEAQGADIYVATGFDEGGTMPGGEIGSFAIMPMIADAIAIPVALAGGIADARTVNAAFALGAEGVYVGSRLIPTTENPAAENVKQLIVDSTAEDLTLFRTLPDYYRSLPTKLVDQLAENDRTLPAVEAKKANAKLMGGTSGMRIGMLDGDLEHGYVSVGTGISMVHSIQSVQAVVDELMADYRG</sequence>
<organism evidence="6 7">
    <name type="scientific">Lacticaseibacillus nasuensis JCM 17158</name>
    <dbReference type="NCBI Taxonomy" id="1291734"/>
    <lineage>
        <taxon>Bacteria</taxon>
        <taxon>Bacillati</taxon>
        <taxon>Bacillota</taxon>
        <taxon>Bacilli</taxon>
        <taxon>Lactobacillales</taxon>
        <taxon>Lactobacillaceae</taxon>
        <taxon>Lacticaseibacillus</taxon>
    </lineage>
</organism>
<evidence type="ECO:0000313" key="6">
    <source>
        <dbReference type="EMBL" id="KRK72879.1"/>
    </source>
</evidence>
<dbReference type="PANTHER" id="PTHR32332:SF20">
    <property type="entry name" value="2-NITROPROPANE DIOXYGENASE-LIKE PROTEIN"/>
    <property type="match status" value="1"/>
</dbReference>
<dbReference type="CDD" id="cd04730">
    <property type="entry name" value="NPD_like"/>
    <property type="match status" value="1"/>
</dbReference>
<name>A0A0R1JNK9_9LACO</name>
<dbReference type="STRING" id="1291734.FD02_GL001297"/>
<comment type="caution">
    <text evidence="6">The sequence shown here is derived from an EMBL/GenBank/DDBJ whole genome shotgun (WGS) entry which is preliminary data.</text>
</comment>
<accession>A0A0R1JNK9</accession>
<reference evidence="6 7" key="1">
    <citation type="journal article" date="2015" name="Genome Announc.">
        <title>Expanding the biotechnology potential of lactobacilli through comparative genomics of 213 strains and associated genera.</title>
        <authorList>
            <person name="Sun Z."/>
            <person name="Harris H.M."/>
            <person name="McCann A."/>
            <person name="Guo C."/>
            <person name="Argimon S."/>
            <person name="Zhang W."/>
            <person name="Yang X."/>
            <person name="Jeffery I.B."/>
            <person name="Cooney J.C."/>
            <person name="Kagawa T.F."/>
            <person name="Liu W."/>
            <person name="Song Y."/>
            <person name="Salvetti E."/>
            <person name="Wrobel A."/>
            <person name="Rasinkangas P."/>
            <person name="Parkhill J."/>
            <person name="Rea M.C."/>
            <person name="O'Sullivan O."/>
            <person name="Ritari J."/>
            <person name="Douillard F.P."/>
            <person name="Paul Ross R."/>
            <person name="Yang R."/>
            <person name="Briner A.E."/>
            <person name="Felis G.E."/>
            <person name="de Vos W.M."/>
            <person name="Barrangou R."/>
            <person name="Klaenhammer T.R."/>
            <person name="Caufield P.W."/>
            <person name="Cui Y."/>
            <person name="Zhang H."/>
            <person name="O'Toole P.W."/>
        </authorList>
    </citation>
    <scope>NUCLEOTIDE SEQUENCE [LARGE SCALE GENOMIC DNA]</scope>
    <source>
        <strain evidence="6 7">JCM 17158</strain>
    </source>
</reference>
<keyword evidence="5" id="KW-0560">Oxidoreductase</keyword>
<keyword evidence="7" id="KW-1185">Reference proteome</keyword>
<dbReference type="Pfam" id="PF03060">
    <property type="entry name" value="NMO"/>
    <property type="match status" value="1"/>
</dbReference>
<evidence type="ECO:0000256" key="3">
    <source>
        <dbReference type="ARBA" id="ARBA00022630"/>
    </source>
</evidence>
<keyword evidence="4" id="KW-0288">FMN</keyword>
<dbReference type="SUPFAM" id="SSF51412">
    <property type="entry name" value="Inosine monophosphate dehydrogenase (IMPDH)"/>
    <property type="match status" value="1"/>
</dbReference>
<dbReference type="PATRIC" id="fig|1291734.4.peg.1334"/>
<dbReference type="InterPro" id="IPR013785">
    <property type="entry name" value="Aldolase_TIM"/>
</dbReference>
<comment type="function">
    <text evidence="1">Nitronate monooxygenase that uses molecular oxygen to catalyze the oxidative denitrification of alkyl nitronates. Acts on propionate 3-nitronate (P3N), the presumed physiological substrate. Probably functions in the detoxification of P3N, a metabolic poison produced by plants and fungi as a defense mechanism.</text>
</comment>
<evidence type="ECO:0000256" key="4">
    <source>
        <dbReference type="ARBA" id="ARBA00022643"/>
    </source>
</evidence>
<dbReference type="GO" id="GO:0051213">
    <property type="term" value="F:dioxygenase activity"/>
    <property type="evidence" value="ECO:0007669"/>
    <property type="project" value="UniProtKB-KW"/>
</dbReference>
<evidence type="ECO:0000256" key="2">
    <source>
        <dbReference type="ARBA" id="ARBA00013457"/>
    </source>
</evidence>
<protein>
    <recommendedName>
        <fullName evidence="2">Probable nitronate monooxygenase</fullName>
    </recommendedName>
</protein>